<comment type="cofactor">
    <cofactor evidence="2">
        <name>NAD(+)</name>
        <dbReference type="ChEBI" id="CHEBI:57540"/>
    </cofactor>
</comment>
<evidence type="ECO:0000256" key="10">
    <source>
        <dbReference type="ARBA" id="ARBA00031367"/>
    </source>
</evidence>
<comment type="pathway">
    <text evidence="3">Carbohydrate metabolism; galactose metabolism.</text>
</comment>
<dbReference type="Pfam" id="PF01370">
    <property type="entry name" value="Epimerase"/>
    <property type="match status" value="1"/>
</dbReference>
<dbReference type="GO" id="GO:0003978">
    <property type="term" value="F:UDP-glucose 4-epimerase activity"/>
    <property type="evidence" value="ECO:0007669"/>
    <property type="project" value="UniProtKB-EC"/>
</dbReference>
<dbReference type="Proteomes" id="UP000030635">
    <property type="component" value="Chromosome"/>
</dbReference>
<keyword evidence="8" id="KW-0119">Carbohydrate metabolism</keyword>
<keyword evidence="9" id="KW-0413">Isomerase</keyword>
<evidence type="ECO:0000313" key="14">
    <source>
        <dbReference type="Proteomes" id="UP000030635"/>
    </source>
</evidence>
<dbReference type="GO" id="GO:0005829">
    <property type="term" value="C:cytosol"/>
    <property type="evidence" value="ECO:0007669"/>
    <property type="project" value="TreeGrafter"/>
</dbReference>
<organism evidence="13 14">
    <name type="scientific">Clostridium baratii str. Sullivan</name>
    <dbReference type="NCBI Taxonomy" id="1415775"/>
    <lineage>
        <taxon>Bacteria</taxon>
        <taxon>Bacillati</taxon>
        <taxon>Bacillota</taxon>
        <taxon>Clostridia</taxon>
        <taxon>Eubacteriales</taxon>
        <taxon>Clostridiaceae</taxon>
        <taxon>Clostridium</taxon>
    </lineage>
</organism>
<protein>
    <recommendedName>
        <fullName evidence="6">UDP-glucose 4-epimerase</fullName>
        <ecNumber evidence="5">5.1.3.2</ecNumber>
    </recommendedName>
    <alternativeName>
        <fullName evidence="11">Galactowaldenase</fullName>
    </alternativeName>
    <alternativeName>
        <fullName evidence="10">UDP-galactose 4-epimerase</fullName>
    </alternativeName>
</protein>
<comment type="similarity">
    <text evidence="4">Belongs to the NAD(P)-dependent epimerase/dehydratase family.</text>
</comment>
<feature type="domain" description="NAD-dependent epimerase/dehydratase" evidence="12">
    <location>
        <begin position="4"/>
        <end position="179"/>
    </location>
</feature>
<proteinExistence type="inferred from homology"/>
<evidence type="ECO:0000256" key="4">
    <source>
        <dbReference type="ARBA" id="ARBA00007637"/>
    </source>
</evidence>
<dbReference type="PANTHER" id="PTHR43725">
    <property type="entry name" value="UDP-GLUCOSE 4-EPIMERASE"/>
    <property type="match status" value="1"/>
</dbReference>
<evidence type="ECO:0000256" key="2">
    <source>
        <dbReference type="ARBA" id="ARBA00001911"/>
    </source>
</evidence>
<dbReference type="STRING" id="1561.NPD11_509"/>
<keyword evidence="8" id="KW-0299">Galactose metabolism</keyword>
<evidence type="ECO:0000256" key="5">
    <source>
        <dbReference type="ARBA" id="ARBA00013189"/>
    </source>
</evidence>
<evidence type="ECO:0000256" key="8">
    <source>
        <dbReference type="ARBA" id="ARBA00023144"/>
    </source>
</evidence>
<evidence type="ECO:0000313" key="13">
    <source>
        <dbReference type="EMBL" id="AIY84193.1"/>
    </source>
</evidence>
<evidence type="ECO:0000256" key="7">
    <source>
        <dbReference type="ARBA" id="ARBA00023027"/>
    </source>
</evidence>
<sequence>MSKILVFGGTRFFGKELIKELIINGHDITILTRGNAKDDFGDSIKRIRADKRDENALIKALDGKEYDIVYDTICYSSKDAYRMCKVLNGKTKKYIVVSSVSVYDKGYNLKETDFNPNKYNIIMGEKEEFSYGEGKRVMEATLYKNADFKVIAVRFPVVIGKDDYTKRLLTYVDRIRNRQVISSTKLDEKMNLITQSEAGIFLAWLLNKDINAPVNASCIGEISLRDIVKIIEKEYHIEGIINENEDNSESSPYNDYLGLTIDIMNIMELGAYRFKDIKDELTEIVKYYKNFNI</sequence>
<evidence type="ECO:0000256" key="11">
    <source>
        <dbReference type="ARBA" id="ARBA00033067"/>
    </source>
</evidence>
<evidence type="ECO:0000256" key="1">
    <source>
        <dbReference type="ARBA" id="ARBA00000083"/>
    </source>
</evidence>
<dbReference type="InterPro" id="IPR036291">
    <property type="entry name" value="NAD(P)-bd_dom_sf"/>
</dbReference>
<dbReference type="eggNOG" id="COG0451">
    <property type="taxonomic scope" value="Bacteria"/>
</dbReference>
<keyword evidence="14" id="KW-1185">Reference proteome</keyword>
<evidence type="ECO:0000259" key="12">
    <source>
        <dbReference type="Pfam" id="PF01370"/>
    </source>
</evidence>
<dbReference type="RefSeq" id="WP_039315565.1">
    <property type="nucleotide sequence ID" value="NZ_CP006905.1"/>
</dbReference>
<reference evidence="13 14" key="1">
    <citation type="journal article" date="2015" name="Infect. Genet. Evol.">
        <title>Genomic sequences of six botulinum neurotoxin-producing strains representing three clostridial species illustrate the mobility and diversity of botulinum neurotoxin genes.</title>
        <authorList>
            <person name="Smith T.J."/>
            <person name="Hill K.K."/>
            <person name="Xie G."/>
            <person name="Foley B.T."/>
            <person name="Williamson C.H."/>
            <person name="Foster J.T."/>
            <person name="Johnson S.L."/>
            <person name="Chertkov O."/>
            <person name="Teshima H."/>
            <person name="Gibbons H.S."/>
            <person name="Johnsky L.A."/>
            <person name="Karavis M.A."/>
            <person name="Smith L.A."/>
        </authorList>
    </citation>
    <scope>NUCLEOTIDE SEQUENCE [LARGE SCALE GENOMIC DNA]</scope>
    <source>
        <strain evidence="13">Sullivan</strain>
    </source>
</reference>
<evidence type="ECO:0000256" key="3">
    <source>
        <dbReference type="ARBA" id="ARBA00004947"/>
    </source>
</evidence>
<dbReference type="PANTHER" id="PTHR43725:SF47">
    <property type="entry name" value="UDP-GLUCOSE 4-EPIMERASE"/>
    <property type="match status" value="1"/>
</dbReference>
<evidence type="ECO:0000256" key="9">
    <source>
        <dbReference type="ARBA" id="ARBA00023235"/>
    </source>
</evidence>
<dbReference type="GO" id="GO:0006012">
    <property type="term" value="P:galactose metabolic process"/>
    <property type="evidence" value="ECO:0007669"/>
    <property type="project" value="UniProtKB-KW"/>
</dbReference>
<name>A0A0A7FX87_9CLOT</name>
<dbReference type="HOGENOM" id="CLU_061176_1_0_9"/>
<accession>A0A0A7FX87</accession>
<keyword evidence="7" id="KW-0520">NAD</keyword>
<dbReference type="InterPro" id="IPR001509">
    <property type="entry name" value="Epimerase_deHydtase"/>
</dbReference>
<dbReference type="SUPFAM" id="SSF51735">
    <property type="entry name" value="NAD(P)-binding Rossmann-fold domains"/>
    <property type="match status" value="1"/>
</dbReference>
<dbReference type="EC" id="5.1.3.2" evidence="5"/>
<comment type="catalytic activity">
    <reaction evidence="1">
        <text>UDP-alpha-D-glucose = UDP-alpha-D-galactose</text>
        <dbReference type="Rhea" id="RHEA:22168"/>
        <dbReference type="ChEBI" id="CHEBI:58885"/>
        <dbReference type="ChEBI" id="CHEBI:66914"/>
        <dbReference type="EC" id="5.1.3.2"/>
    </reaction>
</comment>
<dbReference type="EMBL" id="CP006905">
    <property type="protein sequence ID" value="AIY84193.1"/>
    <property type="molecule type" value="Genomic_DNA"/>
</dbReference>
<dbReference type="OrthoDB" id="9809586at2"/>
<dbReference type="KEGG" id="cbv:U729_2522"/>
<dbReference type="Gene3D" id="3.40.50.720">
    <property type="entry name" value="NAD(P)-binding Rossmann-like Domain"/>
    <property type="match status" value="1"/>
</dbReference>
<evidence type="ECO:0000256" key="6">
    <source>
        <dbReference type="ARBA" id="ARBA00018569"/>
    </source>
</evidence>
<gene>
    <name evidence="13" type="ORF">U729_2522</name>
</gene>
<dbReference type="AlphaFoldDB" id="A0A0A7FX87"/>